<dbReference type="SUPFAM" id="SSF53613">
    <property type="entry name" value="Ribokinase-like"/>
    <property type="match status" value="1"/>
</dbReference>
<comment type="caution">
    <text evidence="7">The sequence shown here is derived from an EMBL/GenBank/DDBJ whole genome shotgun (WGS) entry which is preliminary data.</text>
</comment>
<keyword evidence="3" id="KW-0547">Nucleotide-binding</keyword>
<evidence type="ECO:0000256" key="2">
    <source>
        <dbReference type="ARBA" id="ARBA00022679"/>
    </source>
</evidence>
<accession>A0A2H3KYW6</accession>
<keyword evidence="5" id="KW-0067">ATP-binding</keyword>
<evidence type="ECO:0000256" key="3">
    <source>
        <dbReference type="ARBA" id="ARBA00022741"/>
    </source>
</evidence>
<dbReference type="Pfam" id="PF00294">
    <property type="entry name" value="PfkB"/>
    <property type="match status" value="1"/>
</dbReference>
<evidence type="ECO:0000256" key="4">
    <source>
        <dbReference type="ARBA" id="ARBA00022777"/>
    </source>
</evidence>
<evidence type="ECO:0000313" key="8">
    <source>
        <dbReference type="Proteomes" id="UP000220922"/>
    </source>
</evidence>
<dbReference type="GO" id="GO:0016301">
    <property type="term" value="F:kinase activity"/>
    <property type="evidence" value="ECO:0007669"/>
    <property type="project" value="UniProtKB-KW"/>
</dbReference>
<dbReference type="OrthoDB" id="9779730at2"/>
<name>A0A2H3KYW6_9CHLR</name>
<evidence type="ECO:0000259" key="6">
    <source>
        <dbReference type="Pfam" id="PF00294"/>
    </source>
</evidence>
<proteinExistence type="inferred from homology"/>
<sequence length="307" mass="32919">MSLIIAFGNPVYDEIITPCIRTDGRVLSGCSTNACLALTRLGHQTALVGRVGADYYARFCADLQHYGITAYATPSDQTGGFRLIYDERGDRTLDVLGLAPPITEVPACCHDAAAVIVGPILQETPVSLIEQLAAVTTAPILLDPQGLLREIGEDGRIEHRVTADFARAARHCTVIKANEVETYVLTGLDPRANGSAAVRALRELGCQIAIVTLAEAGSWIDNGERQWRIPAYTTEARDPTGAGDTYLAGFLHAYLQDQTDLYRAGCVGAATASIWIEHTGPDAPISLAEVERRTSLLLSCDPDAILD</sequence>
<dbReference type="InterPro" id="IPR011611">
    <property type="entry name" value="PfkB_dom"/>
</dbReference>
<dbReference type="InterPro" id="IPR002173">
    <property type="entry name" value="Carboh/pur_kinase_PfkB_CS"/>
</dbReference>
<keyword evidence="2" id="KW-0808">Transferase</keyword>
<keyword evidence="4 7" id="KW-0418">Kinase</keyword>
<dbReference type="InterPro" id="IPR050306">
    <property type="entry name" value="PfkB_Carbo_kinase"/>
</dbReference>
<dbReference type="InterPro" id="IPR029056">
    <property type="entry name" value="Ribokinase-like"/>
</dbReference>
<dbReference type="PROSITE" id="PS00584">
    <property type="entry name" value="PFKB_KINASES_2"/>
    <property type="match status" value="1"/>
</dbReference>
<reference evidence="7 8" key="1">
    <citation type="submission" date="2016-05" db="EMBL/GenBank/DDBJ databases">
        <authorList>
            <person name="Lavstsen T."/>
            <person name="Jespersen J.S."/>
        </authorList>
    </citation>
    <scope>NUCLEOTIDE SEQUENCE [LARGE SCALE GENOMIC DNA]</scope>
    <source>
        <strain evidence="7 8">B7-9</strain>
    </source>
</reference>
<evidence type="ECO:0000256" key="5">
    <source>
        <dbReference type="ARBA" id="ARBA00022840"/>
    </source>
</evidence>
<dbReference type="AlphaFoldDB" id="A0A2H3KYW6"/>
<dbReference type="RefSeq" id="WP_097654367.1">
    <property type="nucleotide sequence ID" value="NZ_LYXE01000129.1"/>
</dbReference>
<gene>
    <name evidence="7" type="ORF">A9Q02_17965</name>
</gene>
<evidence type="ECO:0000256" key="1">
    <source>
        <dbReference type="ARBA" id="ARBA00010688"/>
    </source>
</evidence>
<dbReference type="Proteomes" id="UP000220922">
    <property type="component" value="Unassembled WGS sequence"/>
</dbReference>
<evidence type="ECO:0000313" key="7">
    <source>
        <dbReference type="EMBL" id="PDV97541.1"/>
    </source>
</evidence>
<organism evidence="7 8">
    <name type="scientific">Candidatus Chloroploca asiatica</name>
    <dbReference type="NCBI Taxonomy" id="1506545"/>
    <lineage>
        <taxon>Bacteria</taxon>
        <taxon>Bacillati</taxon>
        <taxon>Chloroflexota</taxon>
        <taxon>Chloroflexia</taxon>
        <taxon>Chloroflexales</taxon>
        <taxon>Chloroflexineae</taxon>
        <taxon>Oscillochloridaceae</taxon>
        <taxon>Candidatus Chloroploca</taxon>
    </lineage>
</organism>
<dbReference type="Gene3D" id="3.40.1190.20">
    <property type="match status" value="1"/>
</dbReference>
<dbReference type="GO" id="GO:0005524">
    <property type="term" value="F:ATP binding"/>
    <property type="evidence" value="ECO:0007669"/>
    <property type="project" value="UniProtKB-KW"/>
</dbReference>
<dbReference type="PANTHER" id="PTHR43085">
    <property type="entry name" value="HEXOKINASE FAMILY MEMBER"/>
    <property type="match status" value="1"/>
</dbReference>
<protein>
    <submittedName>
        <fullName evidence="7">Ribokinase</fullName>
    </submittedName>
</protein>
<dbReference type="EMBL" id="LYXE01000129">
    <property type="protein sequence ID" value="PDV97541.1"/>
    <property type="molecule type" value="Genomic_DNA"/>
</dbReference>
<feature type="domain" description="Carbohydrate kinase PfkB" evidence="6">
    <location>
        <begin position="28"/>
        <end position="284"/>
    </location>
</feature>
<keyword evidence="8" id="KW-1185">Reference proteome</keyword>
<comment type="similarity">
    <text evidence="1">Belongs to the carbohydrate kinase PfkB family.</text>
</comment>
<dbReference type="PANTHER" id="PTHR43085:SF1">
    <property type="entry name" value="PSEUDOURIDINE KINASE-RELATED"/>
    <property type="match status" value="1"/>
</dbReference>